<name>A0A931GTM5_9CORY</name>
<evidence type="ECO:0000313" key="2">
    <source>
        <dbReference type="Proteomes" id="UP000658613"/>
    </source>
</evidence>
<evidence type="ECO:0000313" key="1">
    <source>
        <dbReference type="EMBL" id="MBG6123162.1"/>
    </source>
</evidence>
<accession>A0A931GTM5</accession>
<gene>
    <name evidence="1" type="ORF">IW254_002131</name>
</gene>
<comment type="caution">
    <text evidence="1">The sequence shown here is derived from an EMBL/GenBank/DDBJ whole genome shotgun (WGS) entry which is preliminary data.</text>
</comment>
<organism evidence="1 2">
    <name type="scientific">Corynebacterium aquatimens</name>
    <dbReference type="NCBI Taxonomy" id="1190508"/>
    <lineage>
        <taxon>Bacteria</taxon>
        <taxon>Bacillati</taxon>
        <taxon>Actinomycetota</taxon>
        <taxon>Actinomycetes</taxon>
        <taxon>Mycobacteriales</taxon>
        <taxon>Corynebacteriaceae</taxon>
        <taxon>Corynebacterium</taxon>
    </lineage>
</organism>
<dbReference type="AlphaFoldDB" id="A0A931GTM5"/>
<proteinExistence type="predicted"/>
<reference evidence="1" key="1">
    <citation type="submission" date="2020-11" db="EMBL/GenBank/DDBJ databases">
        <title>Sequencing the genomes of 1000 actinobacteria strains.</title>
        <authorList>
            <person name="Klenk H.-P."/>
        </authorList>
    </citation>
    <scope>NUCLEOTIDE SEQUENCE</scope>
    <source>
        <strain evidence="1">DSM 45632</strain>
    </source>
</reference>
<keyword evidence="2" id="KW-1185">Reference proteome</keyword>
<dbReference type="EMBL" id="JADOUE010000001">
    <property type="protein sequence ID" value="MBG6123162.1"/>
    <property type="molecule type" value="Genomic_DNA"/>
</dbReference>
<protein>
    <submittedName>
        <fullName evidence="1">Uncharacterized protein</fullName>
    </submittedName>
</protein>
<dbReference type="Proteomes" id="UP000658613">
    <property type="component" value="Unassembled WGS sequence"/>
</dbReference>
<sequence>MNSFYPVPGHTHVSVLVPRARKPGAPPRPDEQPSLSPLVRVALDATFGIRQVADLRNHQFAAVVRAHVGARQRRGLQKGPVTILSSHASDTGEFCGTATCGEEVYGWVGSVKNGKLESFRVL</sequence>